<sequence>MFKWGFRSNLKIHGADEPKSAQLQLKDSKDTISLSKLIREKLPVIDTSKKLWLNPFLFNGTLQTLYYTSHDSSKKFLVYYGREIFQYNDGGICSLDWVIPKPESKEEFDKLYKETLPEDSPRLHPRSRFFTKEELSIKKQGSTEETSPILVILHGLGGGSHEPLIRNLVEKFKEDSKSKDWDILVINSRGCCRTKITTGKLFTSFATDDIKEVLVELKKRYPNRPIYTAGLSFGSILNANLLGSQDPEVKKLIKASALVGCAWDLHDSAYHIDASWTGSYLFNPSLVKFLNKIVKNNFKELNSADPKIFSKESLQESKSHTKTWQFDSLYTCRTAGYDNAFDYYRDASPVRRLRYIDVPTLAINSTDDPAVSCRIPWMEAENNSYVNILETDLGGHLGYVQYSGEFWCTQVIHDYLTEFEKLIQ</sequence>
<evidence type="ECO:0000313" key="7">
    <source>
        <dbReference type="Proteomes" id="UP000095085"/>
    </source>
</evidence>
<keyword evidence="7" id="KW-1185">Reference proteome</keyword>
<evidence type="ECO:0000256" key="2">
    <source>
        <dbReference type="ARBA" id="ARBA00022487"/>
    </source>
</evidence>
<dbReference type="OrthoDB" id="5954035at2759"/>
<evidence type="ECO:0000259" key="5">
    <source>
        <dbReference type="Pfam" id="PF00561"/>
    </source>
</evidence>
<dbReference type="Pfam" id="PF00561">
    <property type="entry name" value="Abhydrolase_1"/>
    <property type="match status" value="1"/>
</dbReference>
<feature type="active site" description="Charge relay system" evidence="4">
    <location>
        <position position="396"/>
    </location>
</feature>
<dbReference type="GO" id="GO:0047372">
    <property type="term" value="F:monoacylglycerol lipase activity"/>
    <property type="evidence" value="ECO:0007669"/>
    <property type="project" value="TreeGrafter"/>
</dbReference>
<dbReference type="AlphaFoldDB" id="A0A1E4RLZ2"/>
<dbReference type="SUPFAM" id="SSF53474">
    <property type="entry name" value="alpha/beta-Hydrolases"/>
    <property type="match status" value="1"/>
</dbReference>
<keyword evidence="2" id="KW-0719">Serine esterase</keyword>
<feature type="active site" description="Charge relay system" evidence="4">
    <location>
        <position position="368"/>
    </location>
</feature>
<dbReference type="PANTHER" id="PTHR10794">
    <property type="entry name" value="ABHYDROLASE DOMAIN-CONTAINING PROTEIN"/>
    <property type="match status" value="1"/>
</dbReference>
<accession>A0A1E4RLZ2</accession>
<dbReference type="InterPro" id="IPR000952">
    <property type="entry name" value="AB_hydrolase_4_CS"/>
</dbReference>
<protein>
    <submittedName>
        <fullName evidence="6">AB-hydrolase YheT</fullName>
    </submittedName>
</protein>
<organism evidence="6 7">
    <name type="scientific">Hyphopichia burtonii NRRL Y-1933</name>
    <dbReference type="NCBI Taxonomy" id="984485"/>
    <lineage>
        <taxon>Eukaryota</taxon>
        <taxon>Fungi</taxon>
        <taxon>Dikarya</taxon>
        <taxon>Ascomycota</taxon>
        <taxon>Saccharomycotina</taxon>
        <taxon>Pichiomycetes</taxon>
        <taxon>Debaryomycetaceae</taxon>
        <taxon>Hyphopichia</taxon>
    </lineage>
</organism>
<dbReference type="InterPro" id="IPR000073">
    <property type="entry name" value="AB_hydrolase_1"/>
</dbReference>
<dbReference type="PANTHER" id="PTHR10794:SF44">
    <property type="entry name" value="MEDIUM-CHAIN FATTY ACID ETHYL ESTER SYNTHASE_ESTERASE 1-RELATED"/>
    <property type="match status" value="1"/>
</dbReference>
<dbReference type="Proteomes" id="UP000095085">
    <property type="component" value="Unassembled WGS sequence"/>
</dbReference>
<keyword evidence="3 6" id="KW-0378">Hydrolase</keyword>
<evidence type="ECO:0000256" key="3">
    <source>
        <dbReference type="ARBA" id="ARBA00022801"/>
    </source>
</evidence>
<dbReference type="InterPro" id="IPR050960">
    <property type="entry name" value="AB_hydrolase_4_sf"/>
</dbReference>
<dbReference type="GO" id="GO:0051793">
    <property type="term" value="P:medium-chain fatty acid catabolic process"/>
    <property type="evidence" value="ECO:0007669"/>
    <property type="project" value="TreeGrafter"/>
</dbReference>
<dbReference type="PROSITE" id="PS01133">
    <property type="entry name" value="UPF0017"/>
    <property type="match status" value="1"/>
</dbReference>
<gene>
    <name evidence="6" type="ORF">HYPBUDRAFT_6074</name>
</gene>
<dbReference type="GO" id="GO:0008126">
    <property type="term" value="F:acetylesterase activity"/>
    <property type="evidence" value="ECO:0007669"/>
    <property type="project" value="TreeGrafter"/>
</dbReference>
<feature type="active site" description="Charge relay system" evidence="4">
    <location>
        <position position="232"/>
    </location>
</feature>
<dbReference type="RefSeq" id="XP_020077349.1">
    <property type="nucleotide sequence ID" value="XM_020223544.1"/>
</dbReference>
<feature type="domain" description="AB hydrolase-1" evidence="5">
    <location>
        <begin position="148"/>
        <end position="373"/>
    </location>
</feature>
<evidence type="ECO:0000256" key="1">
    <source>
        <dbReference type="ARBA" id="ARBA00010884"/>
    </source>
</evidence>
<dbReference type="GO" id="GO:0051792">
    <property type="term" value="P:medium-chain fatty acid biosynthetic process"/>
    <property type="evidence" value="ECO:0007669"/>
    <property type="project" value="TreeGrafter"/>
</dbReference>
<comment type="similarity">
    <text evidence="1">Belongs to the AB hydrolase superfamily. AB hydrolase 4 family.</text>
</comment>
<dbReference type="InterPro" id="IPR029058">
    <property type="entry name" value="AB_hydrolase_fold"/>
</dbReference>
<dbReference type="InterPro" id="IPR012020">
    <property type="entry name" value="ABHD4"/>
</dbReference>
<dbReference type="STRING" id="984485.A0A1E4RLZ2"/>
<dbReference type="GeneID" id="30998093"/>
<reference evidence="7" key="1">
    <citation type="submission" date="2016-05" db="EMBL/GenBank/DDBJ databases">
        <title>Comparative genomics of biotechnologically important yeasts.</title>
        <authorList>
            <consortium name="DOE Joint Genome Institute"/>
            <person name="Riley R."/>
            <person name="Haridas S."/>
            <person name="Wolfe K.H."/>
            <person name="Lopes M.R."/>
            <person name="Hittinger C.T."/>
            <person name="Goker M."/>
            <person name="Salamov A."/>
            <person name="Wisecaver J."/>
            <person name="Long T.M."/>
            <person name="Aerts A.L."/>
            <person name="Barry K."/>
            <person name="Choi C."/>
            <person name="Clum A."/>
            <person name="Coughlan A.Y."/>
            <person name="Deshpande S."/>
            <person name="Douglass A.P."/>
            <person name="Hanson S.J."/>
            <person name="Klenk H.-P."/>
            <person name="Labutti K."/>
            <person name="Lapidus A."/>
            <person name="Lindquist E."/>
            <person name="Lipzen A."/>
            <person name="Meier-Kolthoff J.P."/>
            <person name="Ohm R.A."/>
            <person name="Otillar R.P."/>
            <person name="Pangilinan J."/>
            <person name="Peng Y."/>
            <person name="Rokas A."/>
            <person name="Rosa C.A."/>
            <person name="Scheuner C."/>
            <person name="Sibirny A.A."/>
            <person name="Slot J.C."/>
            <person name="Stielow J.B."/>
            <person name="Sun H."/>
            <person name="Kurtzman C.P."/>
            <person name="Blackwell M."/>
            <person name="Grigoriev I.V."/>
            <person name="Jeffries T.W."/>
        </authorList>
    </citation>
    <scope>NUCLEOTIDE SEQUENCE [LARGE SCALE GENOMIC DNA]</scope>
    <source>
        <strain evidence="7">NRRL Y-1933</strain>
    </source>
</reference>
<dbReference type="PIRSF" id="PIRSF005211">
    <property type="entry name" value="Ab_hydro_YheT"/>
    <property type="match status" value="1"/>
</dbReference>
<evidence type="ECO:0000313" key="6">
    <source>
        <dbReference type="EMBL" id="ODV68282.1"/>
    </source>
</evidence>
<dbReference type="EMBL" id="KV454540">
    <property type="protein sequence ID" value="ODV68282.1"/>
    <property type="molecule type" value="Genomic_DNA"/>
</dbReference>
<name>A0A1E4RLZ2_9ASCO</name>
<proteinExistence type="inferred from homology"/>
<evidence type="ECO:0000256" key="4">
    <source>
        <dbReference type="PIRSR" id="PIRSR005211-1"/>
    </source>
</evidence>
<dbReference type="Gene3D" id="3.40.50.1820">
    <property type="entry name" value="alpha/beta hydrolase"/>
    <property type="match status" value="1"/>
</dbReference>